<reference evidence="2" key="2">
    <citation type="submission" date="2023-05" db="EMBL/GenBank/DDBJ databases">
        <authorList>
            <consortium name="Lawrence Berkeley National Laboratory"/>
            <person name="Steindorff A."/>
            <person name="Hensen N."/>
            <person name="Bonometti L."/>
            <person name="Westerberg I."/>
            <person name="Brannstrom I.O."/>
            <person name="Guillou S."/>
            <person name="Cros-Aarteil S."/>
            <person name="Calhoun S."/>
            <person name="Haridas S."/>
            <person name="Kuo A."/>
            <person name="Mondo S."/>
            <person name="Pangilinan J."/>
            <person name="Riley R."/>
            <person name="Labutti K."/>
            <person name="Andreopoulos B."/>
            <person name="Lipzen A."/>
            <person name="Chen C."/>
            <person name="Yanf M."/>
            <person name="Daum C."/>
            <person name="Ng V."/>
            <person name="Clum A."/>
            <person name="Ohm R."/>
            <person name="Martin F."/>
            <person name="Silar P."/>
            <person name="Natvig D."/>
            <person name="Lalanne C."/>
            <person name="Gautier V."/>
            <person name="Ament-Velasquez S.L."/>
            <person name="Kruys A."/>
            <person name="Hutchinson M.I."/>
            <person name="Powell A.J."/>
            <person name="Barry K."/>
            <person name="Miller A.N."/>
            <person name="Grigoriev I.V."/>
            <person name="Debuchy R."/>
            <person name="Gladieux P."/>
            <person name="Thoren M.H."/>
            <person name="Johannesson H."/>
        </authorList>
    </citation>
    <scope>NUCLEOTIDE SEQUENCE</scope>
    <source>
        <strain evidence="2">PSN293</strain>
    </source>
</reference>
<comment type="caution">
    <text evidence="2">The sequence shown here is derived from an EMBL/GenBank/DDBJ whole genome shotgun (WGS) entry which is preliminary data.</text>
</comment>
<name>A0AAN7B937_9PEZI</name>
<protein>
    <submittedName>
        <fullName evidence="2">Uncharacterized protein</fullName>
    </submittedName>
</protein>
<keyword evidence="1" id="KW-0812">Transmembrane</keyword>
<organism evidence="2 3">
    <name type="scientific">Rhypophila decipiens</name>
    <dbReference type="NCBI Taxonomy" id="261697"/>
    <lineage>
        <taxon>Eukaryota</taxon>
        <taxon>Fungi</taxon>
        <taxon>Dikarya</taxon>
        <taxon>Ascomycota</taxon>
        <taxon>Pezizomycotina</taxon>
        <taxon>Sordariomycetes</taxon>
        <taxon>Sordariomycetidae</taxon>
        <taxon>Sordariales</taxon>
        <taxon>Naviculisporaceae</taxon>
        <taxon>Rhypophila</taxon>
    </lineage>
</organism>
<evidence type="ECO:0000313" key="3">
    <source>
        <dbReference type="Proteomes" id="UP001301769"/>
    </source>
</evidence>
<sequence>MTPGGTTGSARLSTTSATLLMSPLDVTSLSMRTKTMNVRFGPVPKQPSGFQTSSVGPSAAGKSGRNEIPHYPFSTALWLLTLGFFFHLISFVQLVYTLCFQLLISDPTHSLDLFFLFLCFWLFVFLFGLSLQISSFLIYHLCEAFMGSCFYHSRPREAIPCN</sequence>
<keyword evidence="1" id="KW-0472">Membrane</keyword>
<dbReference type="Proteomes" id="UP001301769">
    <property type="component" value="Unassembled WGS sequence"/>
</dbReference>
<keyword evidence="1" id="KW-1133">Transmembrane helix</keyword>
<accession>A0AAN7B937</accession>
<reference evidence="2" key="1">
    <citation type="journal article" date="2023" name="Mol. Phylogenet. Evol.">
        <title>Genome-scale phylogeny and comparative genomics of the fungal order Sordariales.</title>
        <authorList>
            <person name="Hensen N."/>
            <person name="Bonometti L."/>
            <person name="Westerberg I."/>
            <person name="Brannstrom I.O."/>
            <person name="Guillou S."/>
            <person name="Cros-Aarteil S."/>
            <person name="Calhoun S."/>
            <person name="Haridas S."/>
            <person name="Kuo A."/>
            <person name="Mondo S."/>
            <person name="Pangilinan J."/>
            <person name="Riley R."/>
            <person name="LaButti K."/>
            <person name="Andreopoulos B."/>
            <person name="Lipzen A."/>
            <person name="Chen C."/>
            <person name="Yan M."/>
            <person name="Daum C."/>
            <person name="Ng V."/>
            <person name="Clum A."/>
            <person name="Steindorff A."/>
            <person name="Ohm R.A."/>
            <person name="Martin F."/>
            <person name="Silar P."/>
            <person name="Natvig D.O."/>
            <person name="Lalanne C."/>
            <person name="Gautier V."/>
            <person name="Ament-Velasquez S.L."/>
            <person name="Kruys A."/>
            <person name="Hutchinson M.I."/>
            <person name="Powell A.J."/>
            <person name="Barry K."/>
            <person name="Miller A.N."/>
            <person name="Grigoriev I.V."/>
            <person name="Debuchy R."/>
            <person name="Gladieux P."/>
            <person name="Hiltunen Thoren M."/>
            <person name="Johannesson H."/>
        </authorList>
    </citation>
    <scope>NUCLEOTIDE SEQUENCE</scope>
    <source>
        <strain evidence="2">PSN293</strain>
    </source>
</reference>
<proteinExistence type="predicted"/>
<feature type="transmembrane region" description="Helical" evidence="1">
    <location>
        <begin position="115"/>
        <end position="139"/>
    </location>
</feature>
<evidence type="ECO:0000313" key="2">
    <source>
        <dbReference type="EMBL" id="KAK4215393.1"/>
    </source>
</evidence>
<dbReference type="AlphaFoldDB" id="A0AAN7B937"/>
<evidence type="ECO:0000256" key="1">
    <source>
        <dbReference type="SAM" id="Phobius"/>
    </source>
</evidence>
<keyword evidence="3" id="KW-1185">Reference proteome</keyword>
<feature type="transmembrane region" description="Helical" evidence="1">
    <location>
        <begin position="76"/>
        <end position="103"/>
    </location>
</feature>
<dbReference type="EMBL" id="MU858080">
    <property type="protein sequence ID" value="KAK4215393.1"/>
    <property type="molecule type" value="Genomic_DNA"/>
</dbReference>
<gene>
    <name evidence="2" type="ORF">QBC37DRAFT_125168</name>
</gene>